<evidence type="ECO:0000313" key="7">
    <source>
        <dbReference type="EMBL" id="KAG7303389.1"/>
    </source>
</evidence>
<reference evidence="7 8" key="1">
    <citation type="submission" date="2021-06" db="EMBL/GenBank/DDBJ databases">
        <title>A haploid diamondback moth (Plutella xylostella L.) genome assembly resolves 31 chromosomes and identifies a diamide resistance mutation.</title>
        <authorList>
            <person name="Ward C.M."/>
            <person name="Perry K.D."/>
            <person name="Baker G."/>
            <person name="Powis K."/>
            <person name="Heckel D.G."/>
            <person name="Baxter S.W."/>
        </authorList>
    </citation>
    <scope>NUCLEOTIDE SEQUENCE [LARGE SCALE GENOMIC DNA]</scope>
    <source>
        <strain evidence="7 8">LV</strain>
        <tissue evidence="7">Single pupa</tissue>
    </source>
</reference>
<keyword evidence="5" id="KW-0325">Glycoprotein</keyword>
<organism evidence="7 8">
    <name type="scientific">Plutella xylostella</name>
    <name type="common">Diamondback moth</name>
    <name type="synonym">Plutella maculipennis</name>
    <dbReference type="NCBI Taxonomy" id="51655"/>
    <lineage>
        <taxon>Eukaryota</taxon>
        <taxon>Metazoa</taxon>
        <taxon>Ecdysozoa</taxon>
        <taxon>Arthropoda</taxon>
        <taxon>Hexapoda</taxon>
        <taxon>Insecta</taxon>
        <taxon>Pterygota</taxon>
        <taxon>Neoptera</taxon>
        <taxon>Endopterygota</taxon>
        <taxon>Lepidoptera</taxon>
        <taxon>Glossata</taxon>
        <taxon>Ditrysia</taxon>
        <taxon>Yponomeutoidea</taxon>
        <taxon>Plutellidae</taxon>
        <taxon>Plutella</taxon>
    </lineage>
</organism>
<dbReference type="InterPro" id="IPR012251">
    <property type="entry name" value="GlcNAc_6-SO4ase"/>
</dbReference>
<dbReference type="InterPro" id="IPR000917">
    <property type="entry name" value="Sulfatase_N"/>
</dbReference>
<dbReference type="PANTHER" id="PTHR43108:SF8">
    <property type="entry name" value="SD21168P"/>
    <property type="match status" value="1"/>
</dbReference>
<dbReference type="EMBL" id="JAHIBW010000016">
    <property type="protein sequence ID" value="KAG7303389.1"/>
    <property type="molecule type" value="Genomic_DNA"/>
</dbReference>
<sequence>MKNVQRFIADNGVVFTNSYAASPICCPSRSSILTGKYIHNHGTYGNSVSAGCYGVHWKTQENDTFAAILHNAGYNTFYAGKYLNEYGTSSGGGEVPPGWAEWHGLVGNSRYYNYTVSNNGVPTYSRDLYLTDTIRSLSLSFIDKQSSAERSNFLMVLAPPAPHAPFTPADRHKGVYANVSALRSPSFNVKADDKHWLIRMPPTPLPEALMPELDRVYRSRWEALLAVDEMVADVVNALEVNNLLEDTYLVFTSDNGYHVGQFAQVYDKRQPYETDIKVPLVISGPGIPKNTINADPVINIDLAPTILSMAKLAPPKTMDGRVIDLYGQNKTKERNMLITYYGEGNTKTVDANCTWKYDGKNLAECYPDFSCKCQDARNNTYGCLRHFADNVDAKYCKFSDNERFEEHYDLLSDPHELTNTIDQLFPSVKMFYNNLLRALLHCSGDGCDQLST</sequence>
<evidence type="ECO:0000256" key="3">
    <source>
        <dbReference type="ARBA" id="ARBA00022729"/>
    </source>
</evidence>
<comment type="cofactor">
    <cofactor evidence="1">
        <name>Ca(2+)</name>
        <dbReference type="ChEBI" id="CHEBI:29108"/>
    </cofactor>
</comment>
<dbReference type="Gene3D" id="3.40.720.10">
    <property type="entry name" value="Alkaline Phosphatase, subunit A"/>
    <property type="match status" value="1"/>
</dbReference>
<evidence type="ECO:0000313" key="8">
    <source>
        <dbReference type="Proteomes" id="UP000823941"/>
    </source>
</evidence>
<keyword evidence="8" id="KW-1185">Reference proteome</keyword>
<dbReference type="PROSITE" id="PS00149">
    <property type="entry name" value="SULFATASE_2"/>
    <property type="match status" value="1"/>
</dbReference>
<protein>
    <recommendedName>
        <fullName evidence="6">Sulfatase N-terminal domain-containing protein</fullName>
    </recommendedName>
</protein>
<dbReference type="Proteomes" id="UP000823941">
    <property type="component" value="Chromosome 16"/>
</dbReference>
<feature type="domain" description="Sulfatase N-terminal" evidence="6">
    <location>
        <begin position="9"/>
        <end position="310"/>
    </location>
</feature>
<accession>A0ABQ7QDU4</accession>
<gene>
    <name evidence="7" type="ORF">JYU34_011885</name>
</gene>
<comment type="similarity">
    <text evidence="2">Belongs to the sulfatase family.</text>
</comment>
<dbReference type="PIRSF" id="PIRSF036666">
    <property type="entry name" value="G6S"/>
    <property type="match status" value="1"/>
</dbReference>
<name>A0ABQ7QDU4_PLUXY</name>
<dbReference type="PROSITE" id="PS00523">
    <property type="entry name" value="SULFATASE_1"/>
    <property type="match status" value="1"/>
</dbReference>
<comment type="caution">
    <text evidence="7">The sequence shown here is derived from an EMBL/GenBank/DDBJ whole genome shotgun (WGS) entry which is preliminary data.</text>
</comment>
<keyword evidence="4" id="KW-0378">Hydrolase</keyword>
<evidence type="ECO:0000256" key="2">
    <source>
        <dbReference type="ARBA" id="ARBA00008779"/>
    </source>
</evidence>
<evidence type="ECO:0000256" key="5">
    <source>
        <dbReference type="ARBA" id="ARBA00023180"/>
    </source>
</evidence>
<dbReference type="PANTHER" id="PTHR43108">
    <property type="entry name" value="N-ACETYLGLUCOSAMINE-6-SULFATASE FAMILY MEMBER"/>
    <property type="match status" value="1"/>
</dbReference>
<dbReference type="InterPro" id="IPR017850">
    <property type="entry name" value="Alkaline_phosphatase_core_sf"/>
</dbReference>
<keyword evidence="3" id="KW-0732">Signal</keyword>
<evidence type="ECO:0000256" key="4">
    <source>
        <dbReference type="ARBA" id="ARBA00022801"/>
    </source>
</evidence>
<proteinExistence type="inferred from homology"/>
<dbReference type="CDD" id="cd16147">
    <property type="entry name" value="G6S"/>
    <property type="match status" value="1"/>
</dbReference>
<dbReference type="InterPro" id="IPR024607">
    <property type="entry name" value="Sulfatase_CS"/>
</dbReference>
<evidence type="ECO:0000259" key="6">
    <source>
        <dbReference type="Pfam" id="PF00884"/>
    </source>
</evidence>
<evidence type="ECO:0000256" key="1">
    <source>
        <dbReference type="ARBA" id="ARBA00001913"/>
    </source>
</evidence>
<dbReference type="Pfam" id="PF00884">
    <property type="entry name" value="Sulfatase"/>
    <property type="match status" value="1"/>
</dbReference>
<dbReference type="SUPFAM" id="SSF53649">
    <property type="entry name" value="Alkaline phosphatase-like"/>
    <property type="match status" value="1"/>
</dbReference>